<dbReference type="InterPro" id="IPR029062">
    <property type="entry name" value="Class_I_gatase-like"/>
</dbReference>
<organism evidence="2">
    <name type="scientific">mine drainage metagenome</name>
    <dbReference type="NCBI Taxonomy" id="410659"/>
    <lineage>
        <taxon>unclassified sequences</taxon>
        <taxon>metagenomes</taxon>
        <taxon>ecological metagenomes</taxon>
    </lineage>
</organism>
<dbReference type="SUPFAM" id="SSF52317">
    <property type="entry name" value="Class I glutamine amidotransferase-like"/>
    <property type="match status" value="1"/>
</dbReference>
<name>T1CFL9_9ZZZZ</name>
<dbReference type="Pfam" id="PF01965">
    <property type="entry name" value="DJ-1_PfpI"/>
    <property type="match status" value="1"/>
</dbReference>
<dbReference type="GO" id="GO:0008233">
    <property type="term" value="F:peptidase activity"/>
    <property type="evidence" value="ECO:0007669"/>
    <property type="project" value="UniProtKB-KW"/>
</dbReference>
<keyword evidence="2" id="KW-0378">Hydrolase</keyword>
<keyword evidence="2" id="KW-0645">Protease</keyword>
<evidence type="ECO:0000313" key="2">
    <source>
        <dbReference type="EMBL" id="EQD64949.1"/>
    </source>
</evidence>
<protein>
    <submittedName>
        <fullName evidence="2">Intracellular protease, PfpI family</fullName>
    </submittedName>
</protein>
<dbReference type="GO" id="GO:0006508">
    <property type="term" value="P:proteolysis"/>
    <property type="evidence" value="ECO:0007669"/>
    <property type="project" value="UniProtKB-KW"/>
</dbReference>
<dbReference type="AlphaFoldDB" id="T1CFL9"/>
<dbReference type="Gene3D" id="3.40.50.880">
    <property type="match status" value="1"/>
</dbReference>
<proteinExistence type="predicted"/>
<dbReference type="InterPro" id="IPR002818">
    <property type="entry name" value="DJ-1/PfpI"/>
</dbReference>
<dbReference type="EMBL" id="AUZZ01001274">
    <property type="protein sequence ID" value="EQD64949.1"/>
    <property type="molecule type" value="Genomic_DNA"/>
</dbReference>
<sequence>MITMKMLIFIAPNDYKEETLEKLKLIFGKRDVKYAVSSYSKKECIGYHGAVCMPDVNTNTVSSNDYDGFVIVDGKGIDSYKLYDFRPLLDLILKFNASKKQVCAIGNSVKVLARANIIKDMKISTPDEEEAKRLVLLFHGIPTQEAYEINENISTIRDSGNMDSAIIEILSRAGAK</sequence>
<reference evidence="2" key="1">
    <citation type="submission" date="2013-08" db="EMBL/GenBank/DDBJ databases">
        <authorList>
            <person name="Mendez C."/>
            <person name="Richter M."/>
            <person name="Ferrer M."/>
            <person name="Sanchez J."/>
        </authorList>
    </citation>
    <scope>NUCLEOTIDE SEQUENCE</scope>
</reference>
<accession>T1CFL9</accession>
<gene>
    <name evidence="2" type="ORF">B2A_01777</name>
</gene>
<reference evidence="2" key="2">
    <citation type="journal article" date="2014" name="ISME J.">
        <title>Microbial stratification in low pH oxic and suboxic macroscopic growths along an acid mine drainage.</title>
        <authorList>
            <person name="Mendez-Garcia C."/>
            <person name="Mesa V."/>
            <person name="Sprenger R.R."/>
            <person name="Richter M."/>
            <person name="Diez M.S."/>
            <person name="Solano J."/>
            <person name="Bargiela R."/>
            <person name="Golyshina O.V."/>
            <person name="Manteca A."/>
            <person name="Ramos J.L."/>
            <person name="Gallego J.R."/>
            <person name="Llorente I."/>
            <person name="Martins Dos Santos V.A."/>
            <person name="Jensen O.N."/>
            <person name="Pelaez A.I."/>
            <person name="Sanchez J."/>
            <person name="Ferrer M."/>
        </authorList>
    </citation>
    <scope>NUCLEOTIDE SEQUENCE</scope>
</reference>
<evidence type="ECO:0000259" key="1">
    <source>
        <dbReference type="Pfam" id="PF01965"/>
    </source>
</evidence>
<comment type="caution">
    <text evidence="2">The sequence shown here is derived from an EMBL/GenBank/DDBJ whole genome shotgun (WGS) entry which is preliminary data.</text>
</comment>
<feature type="domain" description="DJ-1/PfpI" evidence="1">
    <location>
        <begin position="5"/>
        <end position="124"/>
    </location>
</feature>